<proteinExistence type="predicted"/>
<dbReference type="GO" id="GO:0061630">
    <property type="term" value="F:ubiquitin protein ligase activity"/>
    <property type="evidence" value="ECO:0007669"/>
    <property type="project" value="TreeGrafter"/>
</dbReference>
<dbReference type="SMART" id="SM00184">
    <property type="entry name" value="RING"/>
    <property type="match status" value="1"/>
</dbReference>
<keyword evidence="3" id="KW-0862">Zinc</keyword>
<dbReference type="GO" id="GO:0008270">
    <property type="term" value="F:zinc ion binding"/>
    <property type="evidence" value="ECO:0007669"/>
    <property type="project" value="UniProtKB-KW"/>
</dbReference>
<dbReference type="PANTHER" id="PTHR45969:SF81">
    <property type="entry name" value="OS08G0157400 PROTEIN"/>
    <property type="match status" value="1"/>
</dbReference>
<dbReference type="InterPro" id="IPR013083">
    <property type="entry name" value="Znf_RING/FYVE/PHD"/>
</dbReference>
<evidence type="ECO:0000259" key="5">
    <source>
        <dbReference type="PROSITE" id="PS50089"/>
    </source>
</evidence>
<feature type="domain" description="RING-type" evidence="5">
    <location>
        <begin position="128"/>
        <end position="171"/>
    </location>
</feature>
<gene>
    <name evidence="6" type="ORF">SO802_024597</name>
</gene>
<keyword evidence="2 4" id="KW-0863">Zinc-finger</keyword>
<dbReference type="Pfam" id="PF13639">
    <property type="entry name" value="zf-RING_2"/>
    <property type="match status" value="1"/>
</dbReference>
<comment type="caution">
    <text evidence="6">The sequence shown here is derived from an EMBL/GenBank/DDBJ whole genome shotgun (WGS) entry which is preliminary data.</text>
</comment>
<name>A0AAW2CDA0_9ROSI</name>
<organism evidence="6 7">
    <name type="scientific">Lithocarpus litseifolius</name>
    <dbReference type="NCBI Taxonomy" id="425828"/>
    <lineage>
        <taxon>Eukaryota</taxon>
        <taxon>Viridiplantae</taxon>
        <taxon>Streptophyta</taxon>
        <taxon>Embryophyta</taxon>
        <taxon>Tracheophyta</taxon>
        <taxon>Spermatophyta</taxon>
        <taxon>Magnoliopsida</taxon>
        <taxon>eudicotyledons</taxon>
        <taxon>Gunneridae</taxon>
        <taxon>Pentapetalae</taxon>
        <taxon>rosids</taxon>
        <taxon>fabids</taxon>
        <taxon>Fagales</taxon>
        <taxon>Fagaceae</taxon>
        <taxon>Lithocarpus</taxon>
    </lineage>
</organism>
<reference evidence="6 7" key="1">
    <citation type="submission" date="2024-01" db="EMBL/GenBank/DDBJ databases">
        <title>A telomere-to-telomere, gap-free genome of sweet tea (Lithocarpus litseifolius).</title>
        <authorList>
            <person name="Zhou J."/>
        </authorList>
    </citation>
    <scope>NUCLEOTIDE SEQUENCE [LARGE SCALE GENOMIC DNA]</scope>
    <source>
        <strain evidence="6">Zhou-2022a</strain>
        <tissue evidence="6">Leaf</tissue>
    </source>
</reference>
<evidence type="ECO:0000256" key="4">
    <source>
        <dbReference type="PROSITE-ProRule" id="PRU00175"/>
    </source>
</evidence>
<dbReference type="PANTHER" id="PTHR45969">
    <property type="entry name" value="RING ZINC FINGER PROTEIN-RELATED"/>
    <property type="match status" value="1"/>
</dbReference>
<evidence type="ECO:0000313" key="7">
    <source>
        <dbReference type="Proteomes" id="UP001459277"/>
    </source>
</evidence>
<dbReference type="Gene3D" id="3.30.40.10">
    <property type="entry name" value="Zinc/RING finger domain, C3HC4 (zinc finger)"/>
    <property type="match status" value="1"/>
</dbReference>
<protein>
    <recommendedName>
        <fullName evidence="5">RING-type domain-containing protein</fullName>
    </recommendedName>
</protein>
<dbReference type="Proteomes" id="UP001459277">
    <property type="component" value="Unassembled WGS sequence"/>
</dbReference>
<evidence type="ECO:0000256" key="1">
    <source>
        <dbReference type="ARBA" id="ARBA00022723"/>
    </source>
</evidence>
<keyword evidence="1" id="KW-0479">Metal-binding</keyword>
<dbReference type="EMBL" id="JAZDWU010000008">
    <property type="protein sequence ID" value="KAK9994894.1"/>
    <property type="molecule type" value="Genomic_DNA"/>
</dbReference>
<sequence>MNFNFNLNHSAATHTDCRSFLPCFMGLPCVNVYTKLPKLTTLTSQNLLLGLVKDILILLFSYLPQLWKFLSFRHRNHDDYQPEDRPSPSLVSVPFHLIDESIKKQLPITEYGDLLKRRGACSAEDLVCVVCLNNMEASDGVRELCNCSHVFHKECLDVWIGQGQVTCPLCRSKLSPSQREEPGLGVDPWRLERLSYLFGEDYDMVTF</sequence>
<dbReference type="PROSITE" id="PS50089">
    <property type="entry name" value="ZF_RING_2"/>
    <property type="match status" value="1"/>
</dbReference>
<keyword evidence="7" id="KW-1185">Reference proteome</keyword>
<dbReference type="SUPFAM" id="SSF57850">
    <property type="entry name" value="RING/U-box"/>
    <property type="match status" value="1"/>
</dbReference>
<dbReference type="InterPro" id="IPR011016">
    <property type="entry name" value="Znf_RING-CH"/>
</dbReference>
<dbReference type="AlphaFoldDB" id="A0AAW2CDA0"/>
<dbReference type="GO" id="GO:0016567">
    <property type="term" value="P:protein ubiquitination"/>
    <property type="evidence" value="ECO:0007669"/>
    <property type="project" value="TreeGrafter"/>
</dbReference>
<evidence type="ECO:0000313" key="6">
    <source>
        <dbReference type="EMBL" id="KAK9994894.1"/>
    </source>
</evidence>
<dbReference type="SMART" id="SM00744">
    <property type="entry name" value="RINGv"/>
    <property type="match status" value="1"/>
</dbReference>
<accession>A0AAW2CDA0</accession>
<dbReference type="InterPro" id="IPR001841">
    <property type="entry name" value="Znf_RING"/>
</dbReference>
<evidence type="ECO:0000256" key="2">
    <source>
        <dbReference type="ARBA" id="ARBA00022771"/>
    </source>
</evidence>
<evidence type="ECO:0000256" key="3">
    <source>
        <dbReference type="ARBA" id="ARBA00022833"/>
    </source>
</evidence>